<dbReference type="InterPro" id="IPR001965">
    <property type="entry name" value="Znf_PHD"/>
</dbReference>
<dbReference type="InterPro" id="IPR019787">
    <property type="entry name" value="Znf_PHD-finger"/>
</dbReference>
<reference evidence="2" key="1">
    <citation type="submission" date="2016-06" db="EMBL/GenBank/DDBJ databases">
        <authorList>
            <person name="Cuomo C."/>
            <person name="Litvintseva A."/>
            <person name="Heitman J."/>
            <person name="Chen Y."/>
            <person name="Sun S."/>
            <person name="Springer D."/>
            <person name="Dromer F."/>
            <person name="Young S."/>
            <person name="Zeng Q."/>
            <person name="Chapman S."/>
            <person name="Gujja S."/>
            <person name="Saif S."/>
            <person name="Birren B."/>
        </authorList>
    </citation>
    <scope>NUCLEOTIDE SEQUENCE</scope>
    <source>
        <strain evidence="2">CBS 7841</strain>
    </source>
</reference>
<proteinExistence type="predicted"/>
<dbReference type="RefSeq" id="XP_066068013.1">
    <property type="nucleotide sequence ID" value="XM_066211916.1"/>
</dbReference>
<organism evidence="2 3">
    <name type="scientific">Cryptococcus depauperatus CBS 7841</name>
    <dbReference type="NCBI Taxonomy" id="1295531"/>
    <lineage>
        <taxon>Eukaryota</taxon>
        <taxon>Fungi</taxon>
        <taxon>Dikarya</taxon>
        <taxon>Basidiomycota</taxon>
        <taxon>Agaricomycotina</taxon>
        <taxon>Tremellomycetes</taxon>
        <taxon>Tremellales</taxon>
        <taxon>Cryptococcaceae</taxon>
        <taxon>Cryptococcus</taxon>
    </lineage>
</organism>
<dbReference type="InterPro" id="IPR013083">
    <property type="entry name" value="Znf_RING/FYVE/PHD"/>
</dbReference>
<feature type="compositionally biased region" description="Polar residues" evidence="1">
    <location>
        <begin position="335"/>
        <end position="346"/>
    </location>
</feature>
<protein>
    <submittedName>
        <fullName evidence="2">Uncharacterized protein</fullName>
    </submittedName>
</protein>
<feature type="region of interest" description="Disordered" evidence="1">
    <location>
        <begin position="332"/>
        <end position="353"/>
    </location>
</feature>
<dbReference type="GeneID" id="91086703"/>
<keyword evidence="3" id="KW-1185">Reference proteome</keyword>
<evidence type="ECO:0000313" key="2">
    <source>
        <dbReference type="EMBL" id="WVN87313.1"/>
    </source>
</evidence>
<dbReference type="PANTHER" id="PTHR46201:SF9">
    <property type="entry name" value="PHD FINGER PROTEIN MALE MEIOCYTE DEATH 1"/>
    <property type="match status" value="1"/>
</dbReference>
<dbReference type="InterPro" id="IPR011011">
    <property type="entry name" value="Znf_FYVE_PHD"/>
</dbReference>
<name>A0A1E3HF62_9TREE</name>
<dbReference type="EMBL" id="CP143786">
    <property type="protein sequence ID" value="WVN87313.1"/>
    <property type="molecule type" value="Genomic_DNA"/>
</dbReference>
<dbReference type="SUPFAM" id="SSF57903">
    <property type="entry name" value="FYVE/PHD zinc finger"/>
    <property type="match status" value="1"/>
</dbReference>
<feature type="compositionally biased region" description="Acidic residues" evidence="1">
    <location>
        <begin position="888"/>
        <end position="899"/>
    </location>
</feature>
<dbReference type="PROSITE" id="PS01359">
    <property type="entry name" value="ZF_PHD_1"/>
    <property type="match status" value="1"/>
</dbReference>
<dbReference type="OrthoDB" id="436852at2759"/>
<dbReference type="InterPro" id="IPR019786">
    <property type="entry name" value="Zinc_finger_PHD-type_CS"/>
</dbReference>
<feature type="region of interest" description="Disordered" evidence="1">
    <location>
        <begin position="619"/>
        <end position="640"/>
    </location>
</feature>
<gene>
    <name evidence="2" type="ORF">L203_102491</name>
</gene>
<accession>A0A1E3HF62</accession>
<dbReference type="Gene3D" id="3.30.40.10">
    <property type="entry name" value="Zinc/RING finger domain, C3HC4 (zinc finger)"/>
    <property type="match status" value="1"/>
</dbReference>
<evidence type="ECO:0000313" key="3">
    <source>
        <dbReference type="Proteomes" id="UP000094043"/>
    </source>
</evidence>
<sequence length="899" mass="98687">MPNLQGQELMTDWNPTLGSFSGSLRREKDNIMNRSTGSPYHVEPEPSYYQGQAVLMNSSGSPYQMSHPITEPHLPLHTQPLHRRHPSSPPAQSGFYPNASNEYYLYPDSWQSPRFYGEGSAAQSRLLSPQVHTGSSSGVSSLLTTRVLTRSYKLEANARELSLKRRGKQNANNKVAGTTLRTPKRTRSVETLRSSKRLRKDEAGQAQLITPPSTAVGDIMITSGLNDTMIPIDEAPEILKQVSIRKEDVHTDDEANESVHRPLVITRHHIEGRKLGLLGIARGELEESKSPTESQLSPRTTIIDALDMDDHGKASVARKHVLETEMRWLDRDSEPTTPRMPTSAAQFHTPAAPGPVKIEIGEMEERVDSVIKEQKIARQLQAFSDSSIPPDEPLVCTRIKLFGRVAVSKYTALSFLQLSGAESVVEEIKLGEELWNETDKQSLPSSVRTKTRPMWPDHEAPWAFAGGSTKDKIRREEEKKAYLLRRYLEASSDESEDEDSESIHSYLMASSGPNKHWDKGRGKSVAKLLPNRTCERRARGDDGSARAALLSSLRTRSVPILPTGVVACVCGGSESIGSLITCAVCKTWHHLLCNGIDDLAKMGPNWWCANCNASASGLRTPTQSNATPVRSYSSHGDTRSSAVKSDIDHIALAPSPMFASGKVSNARTPLNRLDRSPHSRRHRRILSYGSDIWTFQDDVAPPSTPAPVVHDRYSTPRINDTPFDVTSTPSRHLDFNIGQPSLFGLTPLNGNGRSRVSSGMLTENTPVLRANPRSVSNTGGPLELIYVPSRADFFRELSKGHAPHSAGPSTHHSHASGLHRQPSSGPNGAGDRENGLSASSPRWTHSLLGAHPLSPSPCSGGHRRSMSANKLSSIRSSSRTGLGIPDLDVNEEMEELEER</sequence>
<dbReference type="VEuPathDB" id="FungiDB:L203_06540"/>
<dbReference type="Proteomes" id="UP000094043">
    <property type="component" value="Chromosome 3"/>
</dbReference>
<dbReference type="PANTHER" id="PTHR46201">
    <property type="entry name" value="PHD FINGER PROTEIN MALE MEIOCYTE DEATH 1-RELATED"/>
    <property type="match status" value="1"/>
</dbReference>
<dbReference type="KEGG" id="cdep:91086703"/>
<feature type="region of interest" description="Disordered" evidence="1">
    <location>
        <begin position="799"/>
        <end position="899"/>
    </location>
</feature>
<dbReference type="AlphaFoldDB" id="A0A1E3HF62"/>
<feature type="region of interest" description="Disordered" evidence="1">
    <location>
        <begin position="441"/>
        <end position="461"/>
    </location>
</feature>
<feature type="compositionally biased region" description="Polar residues" evidence="1">
    <location>
        <begin position="866"/>
        <end position="880"/>
    </location>
</feature>
<feature type="region of interest" description="Disordered" evidence="1">
    <location>
        <begin position="74"/>
        <end position="96"/>
    </location>
</feature>
<reference evidence="2" key="3">
    <citation type="submission" date="2024-01" db="EMBL/GenBank/DDBJ databases">
        <authorList>
            <person name="Coelho M.A."/>
            <person name="David-Palma M."/>
            <person name="Shea T."/>
            <person name="Sun S."/>
            <person name="Cuomo C.A."/>
            <person name="Heitman J."/>
        </authorList>
    </citation>
    <scope>NUCLEOTIDE SEQUENCE</scope>
    <source>
        <strain evidence="2">CBS 7841</strain>
    </source>
</reference>
<evidence type="ECO:0000256" key="1">
    <source>
        <dbReference type="SAM" id="MobiDB-lite"/>
    </source>
</evidence>
<dbReference type="Pfam" id="PF00628">
    <property type="entry name" value="PHD"/>
    <property type="match status" value="1"/>
</dbReference>
<dbReference type="SMART" id="SM00249">
    <property type="entry name" value="PHD"/>
    <property type="match status" value="1"/>
</dbReference>
<reference evidence="2" key="2">
    <citation type="journal article" date="2022" name="Elife">
        <title>Obligate sexual reproduction of a homothallic fungus closely related to the Cryptococcus pathogenic species complex.</title>
        <authorList>
            <person name="Passer A.R."/>
            <person name="Clancey S.A."/>
            <person name="Shea T."/>
            <person name="David-Palma M."/>
            <person name="Averette A.F."/>
            <person name="Boekhout T."/>
            <person name="Porcel B.M."/>
            <person name="Nowrousian M."/>
            <person name="Cuomo C.A."/>
            <person name="Sun S."/>
            <person name="Heitman J."/>
            <person name="Coelho M.A."/>
        </authorList>
    </citation>
    <scope>NUCLEOTIDE SEQUENCE</scope>
    <source>
        <strain evidence="2">CBS 7841</strain>
    </source>
</reference>